<evidence type="ECO:0000313" key="4">
    <source>
        <dbReference type="Proteomes" id="UP000236729"/>
    </source>
</evidence>
<name>A0A1H5TF86_9PSEU</name>
<reference evidence="1" key="1">
    <citation type="submission" date="2016-10" db="EMBL/GenBank/DDBJ databases">
        <authorList>
            <person name="de Groot N.N."/>
        </authorList>
    </citation>
    <scope>NUCLEOTIDE SEQUENCE [LARGE SCALE GENOMIC DNA]</scope>
    <source>
        <strain evidence="1">ATCC 20501</strain>
    </source>
</reference>
<evidence type="ECO:0000313" key="1">
    <source>
        <dbReference type="EMBL" id="SEF60878.1"/>
    </source>
</evidence>
<dbReference type="RefSeq" id="WP_093346168.1">
    <property type="nucleotide sequence ID" value="NZ_FNVB01000002.1"/>
</dbReference>
<protein>
    <submittedName>
        <fullName evidence="1">Uncharacterized protein</fullName>
    </submittedName>
</protein>
<accession>A0A1H5TF86</accession>
<dbReference type="EMBL" id="FOME01000001">
    <property type="protein sequence ID" value="SFC47469.1"/>
    <property type="molecule type" value="Genomic_DNA"/>
</dbReference>
<proteinExistence type="predicted"/>
<gene>
    <name evidence="1" type="ORF">SAMN02982929_00197</name>
    <name evidence="2" type="ORF">SAMN05216506_101835</name>
</gene>
<dbReference type="AlphaFoldDB" id="A0A1H5TF86"/>
<keyword evidence="3" id="KW-1185">Reference proteome</keyword>
<evidence type="ECO:0000313" key="2">
    <source>
        <dbReference type="EMBL" id="SFC47469.1"/>
    </source>
</evidence>
<dbReference type="Proteomes" id="UP000236729">
    <property type="component" value="Unassembled WGS sequence"/>
</dbReference>
<sequence length="69" mass="7395">MAARSQTDAVGPSTAEPSLTCAMAATFLDEIYRNLDETYASLGLARWNQPPAQALWEARNLPPAETTAA</sequence>
<accession>A0A1I1JFT8</accession>
<evidence type="ECO:0000313" key="3">
    <source>
        <dbReference type="Proteomes" id="UP000199690"/>
    </source>
</evidence>
<dbReference type="EMBL" id="FNVB01000002">
    <property type="protein sequence ID" value="SEF60878.1"/>
    <property type="molecule type" value="Genomic_DNA"/>
</dbReference>
<dbReference type="Proteomes" id="UP000199690">
    <property type="component" value="Unassembled WGS sequence"/>
</dbReference>
<reference evidence="3 4" key="2">
    <citation type="submission" date="2016-10" db="EMBL/GenBank/DDBJ databases">
        <authorList>
            <person name="Varghese N."/>
            <person name="Submissions S."/>
        </authorList>
    </citation>
    <scope>NUCLEOTIDE SEQUENCE [LARGE SCALE GENOMIC DNA]</scope>
    <source>
        <strain evidence="4">ATCC 20501</strain>
        <strain evidence="2 3">CGMCC 4.3529</strain>
    </source>
</reference>
<organism evidence="1 4">
    <name type="scientific">Saccharopolyspora kobensis</name>
    <dbReference type="NCBI Taxonomy" id="146035"/>
    <lineage>
        <taxon>Bacteria</taxon>
        <taxon>Bacillati</taxon>
        <taxon>Actinomycetota</taxon>
        <taxon>Actinomycetes</taxon>
        <taxon>Pseudonocardiales</taxon>
        <taxon>Pseudonocardiaceae</taxon>
        <taxon>Saccharopolyspora</taxon>
    </lineage>
</organism>